<name>A0ABN9HIG3_9NEOB</name>
<organism evidence="1 2">
    <name type="scientific">Staurois parvus</name>
    <dbReference type="NCBI Taxonomy" id="386267"/>
    <lineage>
        <taxon>Eukaryota</taxon>
        <taxon>Metazoa</taxon>
        <taxon>Chordata</taxon>
        <taxon>Craniata</taxon>
        <taxon>Vertebrata</taxon>
        <taxon>Euteleostomi</taxon>
        <taxon>Amphibia</taxon>
        <taxon>Batrachia</taxon>
        <taxon>Anura</taxon>
        <taxon>Neobatrachia</taxon>
        <taxon>Ranoidea</taxon>
        <taxon>Ranidae</taxon>
        <taxon>Staurois</taxon>
    </lineage>
</organism>
<dbReference type="EMBL" id="CATNWA010021168">
    <property type="protein sequence ID" value="CAI9621584.1"/>
    <property type="molecule type" value="Genomic_DNA"/>
</dbReference>
<sequence>MPVIGSPLLTLTACEDRRAALSVPINGTCQCPINATYQSPLVPVSAT</sequence>
<protein>
    <submittedName>
        <fullName evidence="1">Uncharacterized protein</fullName>
    </submittedName>
</protein>
<evidence type="ECO:0000313" key="2">
    <source>
        <dbReference type="Proteomes" id="UP001162483"/>
    </source>
</evidence>
<gene>
    <name evidence="1" type="ORF">SPARVUS_LOCUS16157765</name>
</gene>
<accession>A0ABN9HIG3</accession>
<reference evidence="1" key="1">
    <citation type="submission" date="2023-05" db="EMBL/GenBank/DDBJ databases">
        <authorList>
            <person name="Stuckert A."/>
        </authorList>
    </citation>
    <scope>NUCLEOTIDE SEQUENCE</scope>
</reference>
<comment type="caution">
    <text evidence="1">The sequence shown here is derived from an EMBL/GenBank/DDBJ whole genome shotgun (WGS) entry which is preliminary data.</text>
</comment>
<dbReference type="Proteomes" id="UP001162483">
    <property type="component" value="Unassembled WGS sequence"/>
</dbReference>
<keyword evidence="2" id="KW-1185">Reference proteome</keyword>
<evidence type="ECO:0000313" key="1">
    <source>
        <dbReference type="EMBL" id="CAI9621584.1"/>
    </source>
</evidence>
<proteinExistence type="predicted"/>